<organism evidence="4 5">
    <name type="scientific">Kibdelosporangium lantanae</name>
    <dbReference type="NCBI Taxonomy" id="1497396"/>
    <lineage>
        <taxon>Bacteria</taxon>
        <taxon>Bacillati</taxon>
        <taxon>Actinomycetota</taxon>
        <taxon>Actinomycetes</taxon>
        <taxon>Pseudonocardiales</taxon>
        <taxon>Pseudonocardiaceae</taxon>
        <taxon>Kibdelosporangium</taxon>
    </lineage>
</organism>
<accession>A0ABW3M5G3</accession>
<evidence type="ECO:0000313" key="4">
    <source>
        <dbReference type="EMBL" id="MFD1045861.1"/>
    </source>
</evidence>
<keyword evidence="5" id="KW-1185">Reference proteome</keyword>
<gene>
    <name evidence="4" type="ORF">ACFQ1S_09945</name>
</gene>
<keyword evidence="2" id="KW-0169">Cobalamin biosynthesis</keyword>
<evidence type="ECO:0000313" key="5">
    <source>
        <dbReference type="Proteomes" id="UP001597045"/>
    </source>
</evidence>
<evidence type="ECO:0000256" key="1">
    <source>
        <dbReference type="ARBA" id="ARBA00004953"/>
    </source>
</evidence>
<comment type="pathway">
    <text evidence="1">Cofactor biosynthesis; adenosylcobalamin biosynthesis.</text>
</comment>
<dbReference type="PANTHER" id="PTHR36925:SF1">
    <property type="entry name" value="COBALT-PRECORRIN-6A REDUCTASE"/>
    <property type="match status" value="1"/>
</dbReference>
<keyword evidence="3 4" id="KW-0560">Oxidoreductase</keyword>
<name>A0ABW3M5G3_9PSEU</name>
<dbReference type="GO" id="GO:0016491">
    <property type="term" value="F:oxidoreductase activity"/>
    <property type="evidence" value="ECO:0007669"/>
    <property type="project" value="UniProtKB-KW"/>
</dbReference>
<evidence type="ECO:0000256" key="2">
    <source>
        <dbReference type="ARBA" id="ARBA00022573"/>
    </source>
</evidence>
<dbReference type="Pfam" id="PF02571">
    <property type="entry name" value="CbiJ"/>
    <property type="match status" value="1"/>
</dbReference>
<dbReference type="PROSITE" id="PS51014">
    <property type="entry name" value="COBK_CBIJ"/>
    <property type="match status" value="1"/>
</dbReference>
<dbReference type="NCBIfam" id="TIGR00715">
    <property type="entry name" value="precor6x_red"/>
    <property type="match status" value="1"/>
</dbReference>
<dbReference type="EMBL" id="JBHTIS010000436">
    <property type="protein sequence ID" value="MFD1045861.1"/>
    <property type="molecule type" value="Genomic_DNA"/>
</dbReference>
<proteinExistence type="predicted"/>
<comment type="caution">
    <text evidence="4">The sequence shown here is derived from an EMBL/GenBank/DDBJ whole genome shotgun (WGS) entry which is preliminary data.</text>
</comment>
<reference evidence="5" key="1">
    <citation type="journal article" date="2019" name="Int. J. Syst. Evol. Microbiol.">
        <title>The Global Catalogue of Microorganisms (GCM) 10K type strain sequencing project: providing services to taxonomists for standard genome sequencing and annotation.</title>
        <authorList>
            <consortium name="The Broad Institute Genomics Platform"/>
            <consortium name="The Broad Institute Genome Sequencing Center for Infectious Disease"/>
            <person name="Wu L."/>
            <person name="Ma J."/>
        </authorList>
    </citation>
    <scope>NUCLEOTIDE SEQUENCE [LARGE SCALE GENOMIC DNA]</scope>
    <source>
        <strain evidence="5">JCM 31486</strain>
    </source>
</reference>
<dbReference type="InterPro" id="IPR003723">
    <property type="entry name" value="Precorrin-6x_reduct"/>
</dbReference>
<dbReference type="NCBIfam" id="NF005968">
    <property type="entry name" value="PRK08057.1-2"/>
    <property type="match status" value="1"/>
</dbReference>
<protein>
    <submittedName>
        <fullName evidence="4">Cobalt-precorrin-6A reductase</fullName>
        <ecNumber evidence="4">1.3.1.106</ecNumber>
    </submittedName>
</protein>
<evidence type="ECO:0000256" key="3">
    <source>
        <dbReference type="ARBA" id="ARBA00023002"/>
    </source>
</evidence>
<dbReference type="Proteomes" id="UP001597045">
    <property type="component" value="Unassembled WGS sequence"/>
</dbReference>
<dbReference type="PANTHER" id="PTHR36925">
    <property type="entry name" value="COBALT-PRECORRIN-6A REDUCTASE"/>
    <property type="match status" value="1"/>
</dbReference>
<sequence length="240" mass="26597">MRTVLLLGGTGEARKLAAALHVHVHVISSLAGRVKEPRLPEGEVRIGGFGGAEGFRKWLLDHHIDVVVDATHPFAARMTQTAATVTKELGIPFLVLRRPGWTQQAGDDWRWVADTAEAARSLKQERVFLTTGREELYAFAHLDNWFLVRSVEPPEPPTPQRMHVILDRGPFTVDNEKRLITDHRIDVLVTKDSGGDMTAAKLTAARDLHVPVVIIRRPAINVDPVTTVDEVVRWLGIDGG</sequence>
<dbReference type="EC" id="1.3.1.106" evidence="4"/>